<reference evidence="1" key="1">
    <citation type="submission" date="2023-03" db="EMBL/GenBank/DDBJ databases">
        <title>Chromosome-scale reference genome and RAD-based genetic map of yellow starthistle (Centaurea solstitialis) reveal putative structural variation and QTLs associated with invader traits.</title>
        <authorList>
            <person name="Reatini B."/>
            <person name="Cang F.A."/>
            <person name="Jiang Q."/>
            <person name="Mckibben M.T.W."/>
            <person name="Barker M.S."/>
            <person name="Rieseberg L.H."/>
            <person name="Dlugosch K.M."/>
        </authorList>
    </citation>
    <scope>NUCLEOTIDE SEQUENCE</scope>
    <source>
        <strain evidence="1">CAN-66</strain>
        <tissue evidence="1">Leaf</tissue>
    </source>
</reference>
<keyword evidence="2" id="KW-1185">Reference proteome</keyword>
<proteinExistence type="predicted"/>
<evidence type="ECO:0000313" key="1">
    <source>
        <dbReference type="EMBL" id="KAJ9554602.1"/>
    </source>
</evidence>
<dbReference type="AlphaFoldDB" id="A0AA38WAP9"/>
<organism evidence="1 2">
    <name type="scientific">Centaurea solstitialis</name>
    <name type="common">yellow star-thistle</name>
    <dbReference type="NCBI Taxonomy" id="347529"/>
    <lineage>
        <taxon>Eukaryota</taxon>
        <taxon>Viridiplantae</taxon>
        <taxon>Streptophyta</taxon>
        <taxon>Embryophyta</taxon>
        <taxon>Tracheophyta</taxon>
        <taxon>Spermatophyta</taxon>
        <taxon>Magnoliopsida</taxon>
        <taxon>eudicotyledons</taxon>
        <taxon>Gunneridae</taxon>
        <taxon>Pentapetalae</taxon>
        <taxon>asterids</taxon>
        <taxon>campanulids</taxon>
        <taxon>Asterales</taxon>
        <taxon>Asteraceae</taxon>
        <taxon>Carduoideae</taxon>
        <taxon>Cardueae</taxon>
        <taxon>Centaureinae</taxon>
        <taxon>Centaurea</taxon>
    </lineage>
</organism>
<accession>A0AA38WAP9</accession>
<gene>
    <name evidence="1" type="ORF">OSB04_018647</name>
</gene>
<protein>
    <submittedName>
        <fullName evidence="1">Uncharacterized protein</fullName>
    </submittedName>
</protein>
<sequence length="131" mass="15495">MRNESSRVVYILRFIEEHLMVEFSHDTISFFVAGSKLKVELVPRRMMVMIHRKGERYNTRIGIDGLRRWLKTEIQRMLVGFPRFGIKGPFGSRNWMEFEGIGMANSIDQIPCYYLVRGMKAKESFEFLQIP</sequence>
<dbReference type="Proteomes" id="UP001172457">
    <property type="component" value="Chromosome 4"/>
</dbReference>
<comment type="caution">
    <text evidence="1">The sequence shown here is derived from an EMBL/GenBank/DDBJ whole genome shotgun (WGS) entry which is preliminary data.</text>
</comment>
<dbReference type="EMBL" id="JARYMX010000004">
    <property type="protein sequence ID" value="KAJ9554602.1"/>
    <property type="molecule type" value="Genomic_DNA"/>
</dbReference>
<evidence type="ECO:0000313" key="2">
    <source>
        <dbReference type="Proteomes" id="UP001172457"/>
    </source>
</evidence>
<name>A0AA38WAP9_9ASTR</name>